<evidence type="ECO:0000313" key="4">
    <source>
        <dbReference type="Proteomes" id="UP001501222"/>
    </source>
</evidence>
<comment type="caution">
    <text evidence="3">The sequence shown here is derived from an EMBL/GenBank/DDBJ whole genome shotgun (WGS) entry which is preliminary data.</text>
</comment>
<dbReference type="InterPro" id="IPR005123">
    <property type="entry name" value="Oxoglu/Fe-dep_dioxygenase_dom"/>
</dbReference>
<comment type="similarity">
    <text evidence="1">Belongs to the iron/ascorbate-dependent oxidoreductase family.</text>
</comment>
<sequence>MTSAPVGTTIDSMTLEQGIDRNWLREAAKVALTKGYAYLPGALHPSHVVAHLERASSAAWRPLVAADGPVTQCVEEHALLLSEPAARTVVDLFSSVFDIPDSWSPELTYLRYPRSHGYISPHKDHRRYLRIVSCLSLAGTTSFSIYHKNSRTQVAETWTVAPGDVVLLAGAASTGDPRPMHAVGGPGNSDRISLTLRFLNGAQPSET</sequence>
<accession>A0ABP6VJR2</accession>
<dbReference type="PROSITE" id="PS51471">
    <property type="entry name" value="FE2OG_OXY"/>
    <property type="match status" value="1"/>
</dbReference>
<gene>
    <name evidence="3" type="ORF">GCM10022235_00210</name>
</gene>
<dbReference type="Gene3D" id="2.60.120.590">
    <property type="entry name" value="Alpha-ketoglutarate-dependent dioxygenase AlkB-like"/>
    <property type="match status" value="1"/>
</dbReference>
<dbReference type="EMBL" id="BAABAA010000001">
    <property type="protein sequence ID" value="GAA3536719.1"/>
    <property type="molecule type" value="Genomic_DNA"/>
</dbReference>
<keyword evidence="1" id="KW-0479">Metal-binding</keyword>
<name>A0ABP6VJR2_9ACTN</name>
<dbReference type="InterPro" id="IPR037151">
    <property type="entry name" value="AlkB-like_sf"/>
</dbReference>
<keyword evidence="1" id="KW-0408">Iron</keyword>
<evidence type="ECO:0000256" key="1">
    <source>
        <dbReference type="RuleBase" id="RU003682"/>
    </source>
</evidence>
<organism evidence="3 4">
    <name type="scientific">Kribbella ginsengisoli</name>
    <dbReference type="NCBI Taxonomy" id="363865"/>
    <lineage>
        <taxon>Bacteria</taxon>
        <taxon>Bacillati</taxon>
        <taxon>Actinomycetota</taxon>
        <taxon>Actinomycetes</taxon>
        <taxon>Propionibacteriales</taxon>
        <taxon>Kribbellaceae</taxon>
        <taxon>Kribbella</taxon>
    </lineage>
</organism>
<keyword evidence="4" id="KW-1185">Reference proteome</keyword>
<evidence type="ECO:0000313" key="3">
    <source>
        <dbReference type="EMBL" id="GAA3536719.1"/>
    </source>
</evidence>
<reference evidence="4" key="1">
    <citation type="journal article" date="2019" name="Int. J. Syst. Evol. Microbiol.">
        <title>The Global Catalogue of Microorganisms (GCM) 10K type strain sequencing project: providing services to taxonomists for standard genome sequencing and annotation.</title>
        <authorList>
            <consortium name="The Broad Institute Genomics Platform"/>
            <consortium name="The Broad Institute Genome Sequencing Center for Infectious Disease"/>
            <person name="Wu L."/>
            <person name="Ma J."/>
        </authorList>
    </citation>
    <scope>NUCLEOTIDE SEQUENCE [LARGE SCALE GENOMIC DNA]</scope>
    <source>
        <strain evidence="4">JCM 16928</strain>
    </source>
</reference>
<proteinExistence type="inferred from homology"/>
<protein>
    <recommendedName>
        <fullName evidence="2">Fe2OG dioxygenase domain-containing protein</fullName>
    </recommendedName>
</protein>
<dbReference type="Proteomes" id="UP001501222">
    <property type="component" value="Unassembled WGS sequence"/>
</dbReference>
<evidence type="ECO:0000259" key="2">
    <source>
        <dbReference type="PROSITE" id="PS51471"/>
    </source>
</evidence>
<keyword evidence="1" id="KW-0560">Oxidoreductase</keyword>
<feature type="domain" description="Fe2OG dioxygenase" evidence="2">
    <location>
        <begin position="102"/>
        <end position="200"/>
    </location>
</feature>
<dbReference type="SUPFAM" id="SSF51197">
    <property type="entry name" value="Clavaminate synthase-like"/>
    <property type="match status" value="1"/>
</dbReference>